<accession>A0A9P6RBM6</accession>
<dbReference type="GO" id="GO:0070822">
    <property type="term" value="C:Sin3-type complex"/>
    <property type="evidence" value="ECO:0007669"/>
    <property type="project" value="TreeGrafter"/>
</dbReference>
<dbReference type="OrthoDB" id="19806at2759"/>
<feature type="compositionally biased region" description="Low complexity" evidence="2">
    <location>
        <begin position="935"/>
        <end position="962"/>
    </location>
</feature>
<dbReference type="Pfam" id="PF25995">
    <property type="entry name" value="STB6_N"/>
    <property type="match status" value="1"/>
</dbReference>
<evidence type="ECO:0000256" key="2">
    <source>
        <dbReference type="SAM" id="MobiDB-lite"/>
    </source>
</evidence>
<feature type="compositionally biased region" description="Basic and acidic residues" evidence="2">
    <location>
        <begin position="454"/>
        <end position="466"/>
    </location>
</feature>
<organism evidence="4 5">
    <name type="scientific">Dissophora globulifera</name>
    <dbReference type="NCBI Taxonomy" id="979702"/>
    <lineage>
        <taxon>Eukaryota</taxon>
        <taxon>Fungi</taxon>
        <taxon>Fungi incertae sedis</taxon>
        <taxon>Mucoromycota</taxon>
        <taxon>Mortierellomycotina</taxon>
        <taxon>Mortierellomycetes</taxon>
        <taxon>Mortierellales</taxon>
        <taxon>Mortierellaceae</taxon>
        <taxon>Dissophora</taxon>
    </lineage>
</organism>
<feature type="region of interest" description="Disordered" evidence="2">
    <location>
        <begin position="906"/>
        <end position="968"/>
    </location>
</feature>
<sequence length="968" mass="106021">MPLVPGRFVFCERGHILDICKNVEGIFIEHTDAKLEGYQIYLVEQWAIERNREVSTTVSFTGDPVHTISVVTITIEQQDVYCPRLEKVFDKLREEKARPKETPHGQLFVTNLSLFKSSLNIVLVPQGDFDLYQRRFYRNLNLRRMGCSGRSALTSKPPSDAQREKFNQIYKISEVADFGETVIHLVDLVQNCLYIFGFFKLSDVDGLLCDATQKGLDEFYETFLSSKFQIFQSDNALDPGVLAGMFSKLLNMRGKLQHLVNNVPKDPFAEPVAFISAVRTFQSKKNDLKSCSVLDYKTIEAITAAYQSSFNPQGLKVHKVLKSKIEDFSGMTAVNAEGETTDLEVFAKHIHVDSLKLVWKGKTKHKPDMADALVNGDWLTGGKELGKSLVRGLAKTTRETKNASQSLKSMAAGKNRQSLQLAKGKGSPILNLKEGSMTDDTISIPAAADNSNPKSDDEKNDGKNDGDESDEATTMPVNLSSTINLHASEEEGPSTSTADMAPQISSTTTVPSLDTLASLFSLKPEPPGPPEIVAFYLDKRSLPNTGASSTRRRSHSLSRLGVQERLLGCRIEAAKNTGAIPGIANNTQRKVAKHPAFRKRTKSFSSLESKDARLRPLKSFVIACDLPNYYSYQLLKEKEETLKNLYEKLQAMEKEFSGQLESLKVILSERGKQFEDMELEAESIMTERRELLAEVRDKEHATQRSVYHLEGMVGKLIEIRDFTGAFFNKISYLDTKLPVSQRRLALWMDKLQALQSQWFSSIGHYMIVYAPSGVRTRFIEWERSVQQSAMTARELRGEVGEIQIGGVARSSGGSSSYPAAASSASSEATPSSSKAATCNGAKSGGGSSSSLVGIDGSASGSLGCSNSLLRKVGLFSLGALSSPSLVTPQALKTDDDDSVKDVRGFLRPSHEKFAGGEGGEDTYGMSDSDSPFPPTSALSSTSGASSSNRSGSRSGSESASGEVFSNLM</sequence>
<feature type="domain" description="STB6-like N-terminal" evidence="3">
    <location>
        <begin position="7"/>
        <end position="145"/>
    </location>
</feature>
<feature type="compositionally biased region" description="Low complexity" evidence="2">
    <location>
        <begin position="809"/>
        <end position="836"/>
    </location>
</feature>
<feature type="coiled-coil region" evidence="1">
    <location>
        <begin position="632"/>
        <end position="694"/>
    </location>
</feature>
<dbReference type="InterPro" id="IPR059025">
    <property type="entry name" value="STB6_N"/>
</dbReference>
<evidence type="ECO:0000313" key="4">
    <source>
        <dbReference type="EMBL" id="KAG0315404.1"/>
    </source>
</evidence>
<keyword evidence="5" id="KW-1185">Reference proteome</keyword>
<reference evidence="4" key="1">
    <citation type="journal article" date="2020" name="Fungal Divers.">
        <title>Resolving the Mortierellaceae phylogeny through synthesis of multi-gene phylogenetics and phylogenomics.</title>
        <authorList>
            <person name="Vandepol N."/>
            <person name="Liber J."/>
            <person name="Desiro A."/>
            <person name="Na H."/>
            <person name="Kennedy M."/>
            <person name="Barry K."/>
            <person name="Grigoriev I.V."/>
            <person name="Miller A.N."/>
            <person name="O'Donnell K."/>
            <person name="Stajich J.E."/>
            <person name="Bonito G."/>
        </authorList>
    </citation>
    <scope>NUCLEOTIDE SEQUENCE</scope>
    <source>
        <strain evidence="4">REB-010B</strain>
    </source>
</reference>
<gene>
    <name evidence="4" type="ORF">BGZ99_007490</name>
</gene>
<evidence type="ECO:0000256" key="1">
    <source>
        <dbReference type="SAM" id="Coils"/>
    </source>
</evidence>
<dbReference type="Proteomes" id="UP000738325">
    <property type="component" value="Unassembled WGS sequence"/>
</dbReference>
<evidence type="ECO:0000313" key="5">
    <source>
        <dbReference type="Proteomes" id="UP000738325"/>
    </source>
</evidence>
<protein>
    <recommendedName>
        <fullName evidence="3">STB6-like N-terminal domain-containing protein</fullName>
    </recommendedName>
</protein>
<dbReference type="EMBL" id="JAAAIP010000541">
    <property type="protein sequence ID" value="KAG0315404.1"/>
    <property type="molecule type" value="Genomic_DNA"/>
</dbReference>
<feature type="region of interest" description="Disordered" evidence="2">
    <location>
        <begin position="396"/>
        <end position="477"/>
    </location>
</feature>
<evidence type="ECO:0000259" key="3">
    <source>
        <dbReference type="Pfam" id="PF25995"/>
    </source>
</evidence>
<keyword evidence="1" id="KW-0175">Coiled coil</keyword>
<feature type="region of interest" description="Disordered" evidence="2">
    <location>
        <begin position="809"/>
        <end position="847"/>
    </location>
</feature>
<proteinExistence type="predicted"/>
<name>A0A9P6RBM6_9FUNG</name>
<dbReference type="PANTHER" id="PTHR31011">
    <property type="entry name" value="PROTEIN STB2-RELATED"/>
    <property type="match status" value="1"/>
</dbReference>
<dbReference type="InterPro" id="IPR038919">
    <property type="entry name" value="STB2/STB2"/>
</dbReference>
<dbReference type="AlphaFoldDB" id="A0A9P6RBM6"/>
<dbReference type="PANTHER" id="PTHR31011:SF2">
    <property type="entry name" value="PROTEIN STB2-RELATED"/>
    <property type="match status" value="1"/>
</dbReference>
<comment type="caution">
    <text evidence="4">The sequence shown here is derived from an EMBL/GenBank/DDBJ whole genome shotgun (WGS) entry which is preliminary data.</text>
</comment>